<dbReference type="SUPFAM" id="SSF48452">
    <property type="entry name" value="TPR-like"/>
    <property type="match status" value="1"/>
</dbReference>
<dbReference type="RefSeq" id="WP_036656003.1">
    <property type="nucleotide sequence ID" value="NZ_CP020557.1"/>
</dbReference>
<evidence type="ECO:0000313" key="2">
    <source>
        <dbReference type="Proteomes" id="UP000192727"/>
    </source>
</evidence>
<dbReference type="InterPro" id="IPR011990">
    <property type="entry name" value="TPR-like_helical_dom_sf"/>
</dbReference>
<evidence type="ECO:0008006" key="3">
    <source>
        <dbReference type="Google" id="ProtNLM"/>
    </source>
</evidence>
<dbReference type="Proteomes" id="UP000192727">
    <property type="component" value="Chromosome"/>
</dbReference>
<gene>
    <name evidence="1" type="ORF">B7C51_15305</name>
</gene>
<proteinExistence type="predicted"/>
<dbReference type="AlphaFoldDB" id="A0A1V0UV11"/>
<organism evidence="1 2">
    <name type="scientific">Paenibacillus larvae subsp. pulvifaciens</name>
    <dbReference type="NCBI Taxonomy" id="1477"/>
    <lineage>
        <taxon>Bacteria</taxon>
        <taxon>Bacillati</taxon>
        <taxon>Bacillota</taxon>
        <taxon>Bacilli</taxon>
        <taxon>Bacillales</taxon>
        <taxon>Paenibacillaceae</taxon>
        <taxon>Paenibacillus</taxon>
    </lineage>
</organism>
<protein>
    <recommendedName>
        <fullName evidence="3">DNA-binding protein</fullName>
    </recommendedName>
</protein>
<sequence>MDNRISLRVELEKAIAETGCTLSHLEEKGGPQIGNLSACLRGKSLRPITMKQLDTLTEILGLPEGYYYEHYLAECFYKGRVARPRMESFLFRCAELGKTELVMEGINILADHPKYTELLFSVAENLYLSGHVKESISFYEEVIEGEKYNHSDRLVISHYRVFRASIGSDADKNLKAVVRFGGFRKKLPEGFQLDALLQLANVCYSLQLWSTVQQFAEELRILSNIVYQQVVRKLDSQRISEPPVETERHLVVYYGQAYLLKGMSLSKQGRFEEAKACIEGYEDLSWFKLLDNLGKKEVDKFSLFAKANRYCIELWLGNTGVLDEFVNFLVEHPKRIPSSLLVILEAANTYRLNIDHILELFADAYPSIPQQNVVFAQRHYRFYYQKAIYAFNRKRFAEGLETILYCLSLSIRAHKYRESLMCVMEFNKFDEYASDSQKVKFKDILKGGI</sequence>
<dbReference type="Gene3D" id="1.25.40.10">
    <property type="entry name" value="Tetratricopeptide repeat domain"/>
    <property type="match status" value="1"/>
</dbReference>
<evidence type="ECO:0000313" key="1">
    <source>
        <dbReference type="EMBL" id="ARF68872.1"/>
    </source>
</evidence>
<reference evidence="1 2" key="1">
    <citation type="submission" date="2017-03" db="EMBL/GenBank/DDBJ databases">
        <title>Paenibacillus larvae genome sequencing.</title>
        <authorList>
            <person name="Dingman D.W."/>
        </authorList>
    </citation>
    <scope>NUCLEOTIDE SEQUENCE [LARGE SCALE GENOMIC DNA]</scope>
    <source>
        <strain evidence="1 2">SAG 10367</strain>
    </source>
</reference>
<dbReference type="EMBL" id="CP020557">
    <property type="protein sequence ID" value="ARF68872.1"/>
    <property type="molecule type" value="Genomic_DNA"/>
</dbReference>
<accession>A0A1V0UV11</accession>
<name>A0A1V0UV11_9BACL</name>